<dbReference type="Gene3D" id="1.50.40.10">
    <property type="entry name" value="Mitochondrial carrier domain"/>
    <property type="match status" value="1"/>
</dbReference>
<organism evidence="12 13">
    <name type="scientific">Lentinula aciculospora</name>
    <dbReference type="NCBI Taxonomy" id="153920"/>
    <lineage>
        <taxon>Eukaryota</taxon>
        <taxon>Fungi</taxon>
        <taxon>Dikarya</taxon>
        <taxon>Basidiomycota</taxon>
        <taxon>Agaricomycotina</taxon>
        <taxon>Agaricomycetes</taxon>
        <taxon>Agaricomycetidae</taxon>
        <taxon>Agaricales</taxon>
        <taxon>Marasmiineae</taxon>
        <taxon>Omphalotaceae</taxon>
        <taxon>Lentinula</taxon>
    </lineage>
</organism>
<dbReference type="EMBL" id="JAOTPV010000003">
    <property type="protein sequence ID" value="KAJ4486037.1"/>
    <property type="molecule type" value="Genomic_DNA"/>
</dbReference>
<proteinExistence type="inferred from homology"/>
<evidence type="ECO:0000256" key="1">
    <source>
        <dbReference type="ARBA" id="ARBA00004225"/>
    </source>
</evidence>
<feature type="transmembrane region" description="Helical" evidence="11">
    <location>
        <begin position="241"/>
        <end position="260"/>
    </location>
</feature>
<dbReference type="OrthoDB" id="193856at2759"/>
<evidence type="ECO:0000256" key="3">
    <source>
        <dbReference type="ARBA" id="ARBA00022448"/>
    </source>
</evidence>
<keyword evidence="8 9" id="KW-0472">Membrane</keyword>
<evidence type="ECO:0000256" key="10">
    <source>
        <dbReference type="RuleBase" id="RU000488"/>
    </source>
</evidence>
<evidence type="ECO:0000313" key="13">
    <source>
        <dbReference type="Proteomes" id="UP001150266"/>
    </source>
</evidence>
<dbReference type="InterPro" id="IPR018108">
    <property type="entry name" value="MCP_transmembrane"/>
</dbReference>
<dbReference type="GO" id="GO:0031966">
    <property type="term" value="C:mitochondrial membrane"/>
    <property type="evidence" value="ECO:0007669"/>
    <property type="project" value="UniProtKB-SubCell"/>
</dbReference>
<comment type="caution">
    <text evidence="12">The sequence shown here is derived from an EMBL/GenBank/DDBJ whole genome shotgun (WGS) entry which is preliminary data.</text>
</comment>
<evidence type="ECO:0000256" key="4">
    <source>
        <dbReference type="ARBA" id="ARBA00022692"/>
    </source>
</evidence>
<comment type="subcellular location">
    <subcellularLocation>
        <location evidence="1">Mitochondrion membrane</location>
        <topology evidence="1">Multi-pass membrane protein</topology>
    </subcellularLocation>
</comment>
<dbReference type="Proteomes" id="UP001150266">
    <property type="component" value="Unassembled WGS sequence"/>
</dbReference>
<keyword evidence="7" id="KW-0496">Mitochondrion</keyword>
<dbReference type="GO" id="GO:1990575">
    <property type="term" value="P:mitochondrial L-ornithine transmembrane transport"/>
    <property type="evidence" value="ECO:0007669"/>
    <property type="project" value="TreeGrafter"/>
</dbReference>
<protein>
    <submittedName>
        <fullName evidence="12">Mitochondrial carrier</fullName>
    </submittedName>
</protein>
<evidence type="ECO:0000256" key="5">
    <source>
        <dbReference type="ARBA" id="ARBA00022737"/>
    </source>
</evidence>
<reference evidence="12" key="1">
    <citation type="submission" date="2022-08" db="EMBL/GenBank/DDBJ databases">
        <title>A Global Phylogenomic Analysis of the Shiitake Genus Lentinula.</title>
        <authorList>
            <consortium name="DOE Joint Genome Institute"/>
            <person name="Sierra-Patev S."/>
            <person name="Min B."/>
            <person name="Naranjo-Ortiz M."/>
            <person name="Looney B."/>
            <person name="Konkel Z."/>
            <person name="Slot J.C."/>
            <person name="Sakamoto Y."/>
            <person name="Steenwyk J.L."/>
            <person name="Rokas A."/>
            <person name="Carro J."/>
            <person name="Camarero S."/>
            <person name="Ferreira P."/>
            <person name="Molpeceres G."/>
            <person name="Ruiz-Duenas F.J."/>
            <person name="Serrano A."/>
            <person name="Henrissat B."/>
            <person name="Drula E."/>
            <person name="Hughes K.W."/>
            <person name="Mata J.L."/>
            <person name="Ishikawa N.K."/>
            <person name="Vargas-Isla R."/>
            <person name="Ushijima S."/>
            <person name="Smith C.A."/>
            <person name="Ahrendt S."/>
            <person name="Andreopoulos W."/>
            <person name="He G."/>
            <person name="Labutti K."/>
            <person name="Lipzen A."/>
            <person name="Ng V."/>
            <person name="Riley R."/>
            <person name="Sandor L."/>
            <person name="Barry K."/>
            <person name="Martinez A.T."/>
            <person name="Xiao Y."/>
            <person name="Gibbons J.G."/>
            <person name="Terashima K."/>
            <person name="Grigoriev I.V."/>
            <person name="Hibbett D.S."/>
        </authorList>
    </citation>
    <scope>NUCLEOTIDE SEQUENCE</scope>
    <source>
        <strain evidence="12">JLM2183</strain>
    </source>
</reference>
<comment type="similarity">
    <text evidence="2 10">Belongs to the mitochondrial carrier (TC 2.A.29) family.</text>
</comment>
<dbReference type="InterPro" id="IPR023395">
    <property type="entry name" value="MCP_dom_sf"/>
</dbReference>
<sequence>MAGDGVLDGNHIRIVGAVAGIGSGTISSNRLLDSVAEFSRVLPGLTKVTVGHGSAYTWFDTIKTRLQCSPGIYRGAFDALFTIIRNEGPLALYKGATPPAVGWAAIDSLLLGSLHNYRLFLIRNGMTEPTPGSGTPRLTMVGHGLAGVAAGVTSTIIATPIEHIKVKLQLQSQRLISDRQFKGPIDCVRQILGVQGPLGLWSGFTGSVAFRLNFGFMFLSFESLMRASSTLNGTPFEMSTGTANFISGGLGSFVFWIFAMPADNIKNRMMSYPHPLPYPTGSVELSPSFWATAKSIHSQHGLPGFFRGLGPCFLRAFPVNASAFFVYEGLLRVLGAEKTRHS</sequence>
<evidence type="ECO:0000256" key="2">
    <source>
        <dbReference type="ARBA" id="ARBA00006375"/>
    </source>
</evidence>
<evidence type="ECO:0000256" key="11">
    <source>
        <dbReference type="SAM" id="Phobius"/>
    </source>
</evidence>
<evidence type="ECO:0000256" key="7">
    <source>
        <dbReference type="ARBA" id="ARBA00023128"/>
    </source>
</evidence>
<keyword evidence="6 11" id="KW-1133">Transmembrane helix</keyword>
<feature type="transmembrane region" description="Helical" evidence="11">
    <location>
        <begin position="198"/>
        <end position="221"/>
    </location>
</feature>
<evidence type="ECO:0000313" key="12">
    <source>
        <dbReference type="EMBL" id="KAJ4486037.1"/>
    </source>
</evidence>
<keyword evidence="3 10" id="KW-0813">Transport</keyword>
<dbReference type="PROSITE" id="PS50920">
    <property type="entry name" value="SOLCAR"/>
    <property type="match status" value="3"/>
</dbReference>
<dbReference type="PANTHER" id="PTHR45624:SF57">
    <property type="entry name" value="MITOCHONDRIAL SUBSTRATE CARRIER FAMILY PROTEIN L"/>
    <property type="match status" value="1"/>
</dbReference>
<gene>
    <name evidence="12" type="ORF">J3R30DRAFT_3697448</name>
</gene>
<dbReference type="AlphaFoldDB" id="A0A9W9ALV9"/>
<dbReference type="Pfam" id="PF00153">
    <property type="entry name" value="Mito_carr"/>
    <property type="match status" value="3"/>
</dbReference>
<feature type="repeat" description="Solcar" evidence="9">
    <location>
        <begin position="38"/>
        <end position="120"/>
    </location>
</feature>
<feature type="repeat" description="Solcar" evidence="9">
    <location>
        <begin position="138"/>
        <end position="228"/>
    </location>
</feature>
<evidence type="ECO:0000256" key="6">
    <source>
        <dbReference type="ARBA" id="ARBA00022989"/>
    </source>
</evidence>
<keyword evidence="5" id="KW-0677">Repeat</keyword>
<keyword evidence="13" id="KW-1185">Reference proteome</keyword>
<dbReference type="PANTHER" id="PTHR45624">
    <property type="entry name" value="MITOCHONDRIAL BASIC AMINO ACIDS TRANSPORTER-RELATED"/>
    <property type="match status" value="1"/>
</dbReference>
<feature type="repeat" description="Solcar" evidence="9">
    <location>
        <begin position="239"/>
        <end position="333"/>
    </location>
</feature>
<keyword evidence="4 9" id="KW-0812">Transmembrane</keyword>
<name>A0A9W9ALV9_9AGAR</name>
<evidence type="ECO:0000256" key="8">
    <source>
        <dbReference type="ARBA" id="ARBA00023136"/>
    </source>
</evidence>
<dbReference type="GO" id="GO:0000064">
    <property type="term" value="F:L-ornithine transmembrane transporter activity"/>
    <property type="evidence" value="ECO:0007669"/>
    <property type="project" value="TreeGrafter"/>
</dbReference>
<accession>A0A9W9ALV9</accession>
<dbReference type="InterPro" id="IPR050567">
    <property type="entry name" value="Mitochondrial_Carrier"/>
</dbReference>
<dbReference type="SUPFAM" id="SSF103506">
    <property type="entry name" value="Mitochondrial carrier"/>
    <property type="match status" value="1"/>
</dbReference>
<evidence type="ECO:0000256" key="9">
    <source>
        <dbReference type="PROSITE-ProRule" id="PRU00282"/>
    </source>
</evidence>